<organism evidence="9">
    <name type="scientific">uncultured Caudovirales phage</name>
    <dbReference type="NCBI Taxonomy" id="2100421"/>
    <lineage>
        <taxon>Viruses</taxon>
        <taxon>Duplodnaviria</taxon>
        <taxon>Heunggongvirae</taxon>
        <taxon>Uroviricota</taxon>
        <taxon>Caudoviricetes</taxon>
        <taxon>Peduoviridae</taxon>
        <taxon>Maltschvirus</taxon>
        <taxon>Maltschvirus maltsch</taxon>
    </lineage>
</organism>
<dbReference type="InterPro" id="IPR013785">
    <property type="entry name" value="Aldolase_TIM"/>
</dbReference>
<dbReference type="CDD" id="cd01335">
    <property type="entry name" value="Radical_SAM"/>
    <property type="match status" value="1"/>
</dbReference>
<evidence type="ECO:0000259" key="7">
    <source>
        <dbReference type="Pfam" id="PF04055"/>
    </source>
</evidence>
<evidence type="ECO:0000256" key="4">
    <source>
        <dbReference type="ARBA" id="ARBA00022723"/>
    </source>
</evidence>
<comment type="cofactor">
    <cofactor evidence="1">
        <name>[4Fe-4S] cluster</name>
        <dbReference type="ChEBI" id="CHEBI:49883"/>
    </cofactor>
</comment>
<keyword evidence="3" id="KW-0949">S-adenosyl-L-methionine</keyword>
<evidence type="ECO:0000256" key="1">
    <source>
        <dbReference type="ARBA" id="ARBA00001966"/>
    </source>
</evidence>
<dbReference type="InterPro" id="IPR023885">
    <property type="entry name" value="4Fe4S-binding_SPASM_dom"/>
</dbReference>
<dbReference type="SFLD" id="SFLDG01067">
    <property type="entry name" value="SPASM/twitch_domain_containing"/>
    <property type="match status" value="1"/>
</dbReference>
<keyword evidence="6" id="KW-0411">Iron-sulfur</keyword>
<dbReference type="GO" id="GO:0003824">
    <property type="term" value="F:catalytic activity"/>
    <property type="evidence" value="ECO:0007669"/>
    <property type="project" value="InterPro"/>
</dbReference>
<evidence type="ECO:0000256" key="2">
    <source>
        <dbReference type="ARBA" id="ARBA00022485"/>
    </source>
</evidence>
<reference evidence="9" key="1">
    <citation type="submission" date="2020-04" db="EMBL/GenBank/DDBJ databases">
        <authorList>
            <person name="Chiriac C."/>
            <person name="Salcher M."/>
            <person name="Ghai R."/>
            <person name="Kavagutti S V."/>
        </authorList>
    </citation>
    <scope>NUCLEOTIDE SEQUENCE</scope>
</reference>
<sequence length="312" mass="36029">MTNSVFIHESALFRRTDFTYEDVNAQYPPKWDHQNFTADGILKSFDKVLLRLESTNHCNFKCTFCPHPIMTREKGFMDEAMVHRLLEEAGEMGFKMLDLRNFGEPIVDKRIADFAKHGKLNGFETIYIHTNGHLLTKDKLDKWGESGITNAIISLSPKGEFAQTRPGINVDKFFNNLEKLIKDDPVYLDILSVDYIRTGMSTEEEEQEFFDWMTATGLKKRMSIELHNWAVGEDTSHYRCHRLWSSITVLWNGLVALCCLDYEGDYVLGDMNTQTLKDLVNNDLYVQIRKNHADGKFLSKCASCDMPKQKDL</sequence>
<dbReference type="Pfam" id="PF04055">
    <property type="entry name" value="Radical_SAM"/>
    <property type="match status" value="1"/>
</dbReference>
<dbReference type="GO" id="GO:0051536">
    <property type="term" value="F:iron-sulfur cluster binding"/>
    <property type="evidence" value="ECO:0007669"/>
    <property type="project" value="UniProtKB-KW"/>
</dbReference>
<keyword evidence="5" id="KW-0408">Iron</keyword>
<dbReference type="SUPFAM" id="SSF102114">
    <property type="entry name" value="Radical SAM enzymes"/>
    <property type="match status" value="1"/>
</dbReference>
<gene>
    <name evidence="9" type="ORF">UFOVP828_109</name>
</gene>
<evidence type="ECO:0000256" key="6">
    <source>
        <dbReference type="ARBA" id="ARBA00023014"/>
    </source>
</evidence>
<dbReference type="InterPro" id="IPR007197">
    <property type="entry name" value="rSAM"/>
</dbReference>
<name>A0A6J5PB12_9CAUD</name>
<keyword evidence="4" id="KW-0479">Metal-binding</keyword>
<dbReference type="InterPro" id="IPR058240">
    <property type="entry name" value="rSAM_sf"/>
</dbReference>
<dbReference type="Gene3D" id="3.20.20.70">
    <property type="entry name" value="Aldolase class I"/>
    <property type="match status" value="1"/>
</dbReference>
<dbReference type="InterPro" id="IPR050377">
    <property type="entry name" value="Radical_SAM_PqqE_MftC-like"/>
</dbReference>
<evidence type="ECO:0000259" key="8">
    <source>
        <dbReference type="Pfam" id="PF13186"/>
    </source>
</evidence>
<protein>
    <submittedName>
        <fullName evidence="9">Molybdenum cofactor biosynthesis protein A</fullName>
    </submittedName>
</protein>
<accession>A0A6J5PB12</accession>
<evidence type="ECO:0000313" key="9">
    <source>
        <dbReference type="EMBL" id="CAB4164764.1"/>
    </source>
</evidence>
<dbReference type="PANTHER" id="PTHR11228:SF7">
    <property type="entry name" value="PQQA PEPTIDE CYCLASE"/>
    <property type="match status" value="1"/>
</dbReference>
<keyword evidence="2" id="KW-0004">4Fe-4S</keyword>
<dbReference type="InterPro" id="IPR034391">
    <property type="entry name" value="AdoMet-like_SPASM_containing"/>
</dbReference>
<evidence type="ECO:0000256" key="3">
    <source>
        <dbReference type="ARBA" id="ARBA00022691"/>
    </source>
</evidence>
<dbReference type="Pfam" id="PF13186">
    <property type="entry name" value="SPASM"/>
    <property type="match status" value="1"/>
</dbReference>
<evidence type="ECO:0000256" key="5">
    <source>
        <dbReference type="ARBA" id="ARBA00023004"/>
    </source>
</evidence>
<dbReference type="PANTHER" id="PTHR11228">
    <property type="entry name" value="RADICAL SAM DOMAIN PROTEIN"/>
    <property type="match status" value="1"/>
</dbReference>
<dbReference type="SFLD" id="SFLDG01387">
    <property type="entry name" value="BtrN-like_SPASM_domain_contain"/>
    <property type="match status" value="1"/>
</dbReference>
<feature type="domain" description="Radical SAM core" evidence="7">
    <location>
        <begin position="53"/>
        <end position="181"/>
    </location>
</feature>
<dbReference type="CDD" id="cd21109">
    <property type="entry name" value="SPASM"/>
    <property type="match status" value="1"/>
</dbReference>
<proteinExistence type="predicted"/>
<feature type="domain" description="4Fe4S-binding SPASM" evidence="8">
    <location>
        <begin position="240"/>
        <end position="305"/>
    </location>
</feature>
<dbReference type="GO" id="GO:0046872">
    <property type="term" value="F:metal ion binding"/>
    <property type="evidence" value="ECO:0007669"/>
    <property type="project" value="UniProtKB-KW"/>
</dbReference>
<dbReference type="SFLD" id="SFLDS00029">
    <property type="entry name" value="Radical_SAM"/>
    <property type="match status" value="1"/>
</dbReference>
<dbReference type="EMBL" id="LR796766">
    <property type="protein sequence ID" value="CAB4164764.1"/>
    <property type="molecule type" value="Genomic_DNA"/>
</dbReference>